<dbReference type="InterPro" id="IPR012944">
    <property type="entry name" value="SusD_RagB_dom"/>
</dbReference>
<feature type="signal peptide" evidence="6">
    <location>
        <begin position="1"/>
        <end position="15"/>
    </location>
</feature>
<reference evidence="9 10" key="1">
    <citation type="journal article" date="2015" name="Int. J. Syst. Evol. Microbiol.">
        <title>Mariniphaga sediminis sp. nov., isolated from coastal sediment.</title>
        <authorList>
            <person name="Wang F.Q."/>
            <person name="Shen Q.Y."/>
            <person name="Chen G.J."/>
            <person name="Du Z.J."/>
        </authorList>
    </citation>
    <scope>NUCLEOTIDE SEQUENCE [LARGE SCALE GENOMIC DNA]</scope>
    <source>
        <strain evidence="9 10">SY21</strain>
    </source>
</reference>
<dbReference type="AlphaFoldDB" id="A0A399D6K0"/>
<gene>
    <name evidence="9" type="ORF">D1164_01765</name>
</gene>
<dbReference type="InterPro" id="IPR011990">
    <property type="entry name" value="TPR-like_helical_dom_sf"/>
</dbReference>
<dbReference type="RefSeq" id="WP_119348201.1">
    <property type="nucleotide sequence ID" value="NZ_QWET01000001.1"/>
</dbReference>
<evidence type="ECO:0000313" key="10">
    <source>
        <dbReference type="Proteomes" id="UP000266441"/>
    </source>
</evidence>
<evidence type="ECO:0000256" key="6">
    <source>
        <dbReference type="SAM" id="SignalP"/>
    </source>
</evidence>
<evidence type="ECO:0000259" key="7">
    <source>
        <dbReference type="Pfam" id="PF07980"/>
    </source>
</evidence>
<evidence type="ECO:0000259" key="8">
    <source>
        <dbReference type="Pfam" id="PF14322"/>
    </source>
</evidence>
<proteinExistence type="inferred from homology"/>
<sequence>MKIFVGLLLSVFLLAACSEQLNISPYSAVAPESITENDLSALERGMYHSVQNDPGRSFWVLFDLLGGNLTGSSGNPSDIINGILNPLNSDVGNNWNGLYRALYQVNNVISISTDVPTGNTRNRVKGTAHYFRAFIYYSLVTRWGDVPVLRSNTLELVTRDPASEVWSFIEEDLELAGQLLGDAESYYYVSKDAATALMARVKLGQGKMDEAATYAEKLITSGKYQLDAFEKIFRKQFNGEIIFAFENLTEESGNNLSSQFYTYAHPNRGGYFWRPAMEVVEMFEDEDNRADISITEVAGSYCVNKYPSGQTGTDPINVSRLAEMYLISAEAKGRANGLARLNELRNFRGLPSISPANDEEFITAILDERRKELLAEGFMYYDLVRTDRAAQELNLFDHQHLLPIPGRELLQNPNLEPNPGY</sequence>
<comment type="subcellular location">
    <subcellularLocation>
        <location evidence="1">Cell outer membrane</location>
    </subcellularLocation>
</comment>
<dbReference type="InterPro" id="IPR033985">
    <property type="entry name" value="SusD-like_N"/>
</dbReference>
<feature type="chain" id="PRO_5017283340" evidence="6">
    <location>
        <begin position="16"/>
        <end position="421"/>
    </location>
</feature>
<evidence type="ECO:0000313" key="9">
    <source>
        <dbReference type="EMBL" id="RIH67177.1"/>
    </source>
</evidence>
<dbReference type="EMBL" id="QWET01000001">
    <property type="protein sequence ID" value="RIH67177.1"/>
    <property type="molecule type" value="Genomic_DNA"/>
</dbReference>
<comment type="similarity">
    <text evidence="2">Belongs to the SusD family.</text>
</comment>
<evidence type="ECO:0000256" key="1">
    <source>
        <dbReference type="ARBA" id="ARBA00004442"/>
    </source>
</evidence>
<evidence type="ECO:0000256" key="5">
    <source>
        <dbReference type="ARBA" id="ARBA00023237"/>
    </source>
</evidence>
<protein>
    <submittedName>
        <fullName evidence="9">RagB/SusD family nutrient uptake outer membrane protein</fullName>
    </submittedName>
</protein>
<evidence type="ECO:0000256" key="2">
    <source>
        <dbReference type="ARBA" id="ARBA00006275"/>
    </source>
</evidence>
<feature type="domain" description="RagB/SusD" evidence="7">
    <location>
        <begin position="306"/>
        <end position="397"/>
    </location>
</feature>
<dbReference type="Pfam" id="PF14322">
    <property type="entry name" value="SusD-like_3"/>
    <property type="match status" value="1"/>
</dbReference>
<dbReference type="SUPFAM" id="SSF48452">
    <property type="entry name" value="TPR-like"/>
    <property type="match status" value="1"/>
</dbReference>
<organism evidence="9 10">
    <name type="scientific">Mariniphaga sediminis</name>
    <dbReference type="NCBI Taxonomy" id="1628158"/>
    <lineage>
        <taxon>Bacteria</taxon>
        <taxon>Pseudomonadati</taxon>
        <taxon>Bacteroidota</taxon>
        <taxon>Bacteroidia</taxon>
        <taxon>Marinilabiliales</taxon>
        <taxon>Prolixibacteraceae</taxon>
        <taxon>Mariniphaga</taxon>
    </lineage>
</organism>
<dbReference type="Pfam" id="PF07980">
    <property type="entry name" value="SusD_RagB"/>
    <property type="match status" value="1"/>
</dbReference>
<keyword evidence="3 6" id="KW-0732">Signal</keyword>
<keyword evidence="10" id="KW-1185">Reference proteome</keyword>
<evidence type="ECO:0000256" key="3">
    <source>
        <dbReference type="ARBA" id="ARBA00022729"/>
    </source>
</evidence>
<evidence type="ECO:0000256" key="4">
    <source>
        <dbReference type="ARBA" id="ARBA00023136"/>
    </source>
</evidence>
<dbReference type="Proteomes" id="UP000266441">
    <property type="component" value="Unassembled WGS sequence"/>
</dbReference>
<name>A0A399D6K0_9BACT</name>
<dbReference type="Gene3D" id="1.25.40.390">
    <property type="match status" value="1"/>
</dbReference>
<keyword evidence="4" id="KW-0472">Membrane</keyword>
<dbReference type="PROSITE" id="PS51257">
    <property type="entry name" value="PROKAR_LIPOPROTEIN"/>
    <property type="match status" value="1"/>
</dbReference>
<accession>A0A399D6K0</accession>
<feature type="domain" description="SusD-like N-terminal" evidence="8">
    <location>
        <begin position="22"/>
        <end position="203"/>
    </location>
</feature>
<dbReference type="GO" id="GO:0009279">
    <property type="term" value="C:cell outer membrane"/>
    <property type="evidence" value="ECO:0007669"/>
    <property type="project" value="UniProtKB-SubCell"/>
</dbReference>
<dbReference type="CDD" id="cd08977">
    <property type="entry name" value="SusD"/>
    <property type="match status" value="1"/>
</dbReference>
<comment type="caution">
    <text evidence="9">The sequence shown here is derived from an EMBL/GenBank/DDBJ whole genome shotgun (WGS) entry which is preliminary data.</text>
</comment>
<keyword evidence="5" id="KW-0998">Cell outer membrane</keyword>
<dbReference type="OrthoDB" id="5694214at2"/>